<evidence type="ECO:0000313" key="7">
    <source>
        <dbReference type="Proteomes" id="UP000257109"/>
    </source>
</evidence>
<dbReference type="OrthoDB" id="1421128at2759"/>
<dbReference type="PROSITE" id="PS50878">
    <property type="entry name" value="RT_POL"/>
    <property type="match status" value="1"/>
</dbReference>
<evidence type="ECO:0000256" key="2">
    <source>
        <dbReference type="SAM" id="MobiDB-lite"/>
    </source>
</evidence>
<dbReference type="Pfam" id="PF13456">
    <property type="entry name" value="RVT_3"/>
    <property type="match status" value="1"/>
</dbReference>
<dbReference type="PROSITE" id="PS50994">
    <property type="entry name" value="INTEGRASE"/>
    <property type="match status" value="1"/>
</dbReference>
<dbReference type="GO" id="GO:0015074">
    <property type="term" value="P:DNA integration"/>
    <property type="evidence" value="ECO:0007669"/>
    <property type="project" value="InterPro"/>
</dbReference>
<dbReference type="Gene3D" id="3.10.20.370">
    <property type="match status" value="1"/>
</dbReference>
<evidence type="ECO:0000259" key="3">
    <source>
        <dbReference type="PROSITE" id="PS50878"/>
    </source>
</evidence>
<dbReference type="CDD" id="cd09279">
    <property type="entry name" value="RNase_HI_like"/>
    <property type="match status" value="1"/>
</dbReference>
<dbReference type="Pfam" id="PF17919">
    <property type="entry name" value="RT_RNaseH_2"/>
    <property type="match status" value="1"/>
</dbReference>
<feature type="region of interest" description="Disordered" evidence="2">
    <location>
        <begin position="384"/>
        <end position="429"/>
    </location>
</feature>
<name>A0A371ESE6_MUCPR</name>
<feature type="domain" description="Integrase catalytic" evidence="5">
    <location>
        <begin position="1416"/>
        <end position="1575"/>
    </location>
</feature>
<dbReference type="Gene3D" id="3.30.420.10">
    <property type="entry name" value="Ribonuclease H-like superfamily/Ribonuclease H"/>
    <property type="match status" value="2"/>
</dbReference>
<dbReference type="FunFam" id="3.30.420.10:FF:000032">
    <property type="entry name" value="Retrovirus-related Pol polyprotein from transposon 297-like Protein"/>
    <property type="match status" value="1"/>
</dbReference>
<feature type="domain" description="Reverse transcriptase" evidence="3">
    <location>
        <begin position="735"/>
        <end position="914"/>
    </location>
</feature>
<reference evidence="6" key="1">
    <citation type="submission" date="2018-05" db="EMBL/GenBank/DDBJ databases">
        <title>Draft genome of Mucuna pruriens seed.</title>
        <authorList>
            <person name="Nnadi N.E."/>
            <person name="Vos R."/>
            <person name="Hasami M.H."/>
            <person name="Devisetty U.K."/>
            <person name="Aguiy J.C."/>
        </authorList>
    </citation>
    <scope>NUCLEOTIDE SEQUENCE [LARGE SCALE GENOMIC DNA]</scope>
    <source>
        <strain evidence="6">JCA_2017</strain>
    </source>
</reference>
<evidence type="ECO:0000256" key="1">
    <source>
        <dbReference type="ARBA" id="ARBA00023172"/>
    </source>
</evidence>
<dbReference type="PROSITE" id="PS50879">
    <property type="entry name" value="RNASE_H_1"/>
    <property type="match status" value="1"/>
</dbReference>
<dbReference type="InterPro" id="IPR005162">
    <property type="entry name" value="Retrotrans_gag_dom"/>
</dbReference>
<protein>
    <submittedName>
        <fullName evidence="6">Retrovirus-related Pol polyprotein</fullName>
    </submittedName>
</protein>
<feature type="non-terminal residue" evidence="6">
    <location>
        <position position="1"/>
    </location>
</feature>
<dbReference type="InterPro" id="IPR043128">
    <property type="entry name" value="Rev_trsase/Diguanyl_cyclase"/>
</dbReference>
<feature type="region of interest" description="Disordered" evidence="2">
    <location>
        <begin position="268"/>
        <end position="306"/>
    </location>
</feature>
<dbReference type="Gene3D" id="3.30.70.270">
    <property type="match status" value="2"/>
</dbReference>
<dbReference type="Gene3D" id="1.10.340.70">
    <property type="match status" value="1"/>
</dbReference>
<gene>
    <name evidence="6" type="primary">pol</name>
    <name evidence="6" type="ORF">CR513_52094</name>
</gene>
<feature type="compositionally biased region" description="Basic and acidic residues" evidence="2">
    <location>
        <begin position="268"/>
        <end position="288"/>
    </location>
</feature>
<dbReference type="GO" id="GO:0003676">
    <property type="term" value="F:nucleic acid binding"/>
    <property type="evidence" value="ECO:0007669"/>
    <property type="project" value="InterPro"/>
</dbReference>
<organism evidence="6 7">
    <name type="scientific">Mucuna pruriens</name>
    <name type="common">Velvet bean</name>
    <name type="synonym">Dolichos pruriens</name>
    <dbReference type="NCBI Taxonomy" id="157652"/>
    <lineage>
        <taxon>Eukaryota</taxon>
        <taxon>Viridiplantae</taxon>
        <taxon>Streptophyta</taxon>
        <taxon>Embryophyta</taxon>
        <taxon>Tracheophyta</taxon>
        <taxon>Spermatophyta</taxon>
        <taxon>Magnoliopsida</taxon>
        <taxon>eudicotyledons</taxon>
        <taxon>Gunneridae</taxon>
        <taxon>Pentapetalae</taxon>
        <taxon>rosids</taxon>
        <taxon>fabids</taxon>
        <taxon>Fabales</taxon>
        <taxon>Fabaceae</taxon>
        <taxon>Papilionoideae</taxon>
        <taxon>50 kb inversion clade</taxon>
        <taxon>NPAAA clade</taxon>
        <taxon>indigoferoid/millettioid clade</taxon>
        <taxon>Phaseoleae</taxon>
        <taxon>Mucuna</taxon>
    </lineage>
</organism>
<accession>A0A371ESE6</accession>
<dbReference type="InterPro" id="IPR012337">
    <property type="entry name" value="RNaseH-like_sf"/>
</dbReference>
<dbReference type="InterPro" id="IPR000477">
    <property type="entry name" value="RT_dom"/>
</dbReference>
<dbReference type="Pfam" id="PF17921">
    <property type="entry name" value="Integrase_H2C2"/>
    <property type="match status" value="1"/>
</dbReference>
<dbReference type="SUPFAM" id="SSF56672">
    <property type="entry name" value="DNA/RNA polymerases"/>
    <property type="match status" value="1"/>
</dbReference>
<evidence type="ECO:0000313" key="6">
    <source>
        <dbReference type="EMBL" id="RDX68869.1"/>
    </source>
</evidence>
<dbReference type="GO" id="GO:0006310">
    <property type="term" value="P:DNA recombination"/>
    <property type="evidence" value="ECO:0007669"/>
    <property type="project" value="UniProtKB-KW"/>
</dbReference>
<dbReference type="Gene3D" id="2.40.70.10">
    <property type="entry name" value="Acid Proteases"/>
    <property type="match status" value="1"/>
</dbReference>
<keyword evidence="1" id="KW-0233">DNA recombination</keyword>
<dbReference type="Pfam" id="PF00078">
    <property type="entry name" value="RVT_1"/>
    <property type="match status" value="1"/>
</dbReference>
<dbReference type="InterPro" id="IPR036397">
    <property type="entry name" value="RNaseH_sf"/>
</dbReference>
<feature type="compositionally biased region" description="Basic and acidic residues" evidence="2">
    <location>
        <begin position="296"/>
        <end position="305"/>
    </location>
</feature>
<dbReference type="Pfam" id="PF00665">
    <property type="entry name" value="rve"/>
    <property type="match status" value="1"/>
</dbReference>
<dbReference type="EMBL" id="QJKJ01012350">
    <property type="protein sequence ID" value="RDX68869.1"/>
    <property type="molecule type" value="Genomic_DNA"/>
</dbReference>
<dbReference type="InterPro" id="IPR043502">
    <property type="entry name" value="DNA/RNA_pol_sf"/>
</dbReference>
<sequence>MPITRNQASSTNGGDEDAFQRLLHTVASLQARSDEQSRLSEEAERRFRMAEERHQEALRRPQERAQELQQQLEAIKEAHGREAPSQQETSQSFWGQPFSQEIDETRVPPNFREIMVEPFDGSQDPHAHLQAFQAQMYISGGNDKLSCKLFPGTLRGVAMQWMATLSPRTIQTFNDLADAFTSQFAANKKKQLEVADLFDIKQSREESLKSYLARFNTATVRVNDPDQKFFIKAFQKGLRASPFSDSLALKRPNSMAEIRTRAEKHIEVEEDQTERLAEERAQNRKNEGRATLQKAETSRRGEAAHKDKHFTPLNEKRAQILREICHTKMLRFPPSSEGRIMGNNQSDWCEFHRTMGHSTEACWTLKTQIERLIQGGRLTQYVNTQRQWTRGEGSQDRRRSRSRQNSPTPHKGVISTIAGGAQTRPPQCNRPRVEVQAVLTGANMTPLGRRMTGPAITFTREDCRRQDTGNDEPMVISVTAEQYKIERVLVDQGSSANILYWVAAQKLGIKNLTRCEGVLYGFAGERVPIMGTVEIETTFGDKNGAKTIPVTYTVVNSEASYNIIIGRPALNRLEAVVSTYHLCMKFPVGRTIATVWADITAARKCYEDSLRIELDTPEDKVNVLDVDLDPRYFSKEKGPHPVGELKKVQIGTSADQKTHIGTTLDKKEEELLVSTLQKNADVFAWTAKDMPGLDPRFMYHQLSIKPGSKPVAQRKRKQGEEKRAAIKEEVEKLLAAGFVREVQYPTWLANVVMVKKASGRWRMCTDYTDLNKACPKDPYPLPSIDRLVDGVSGQALLSFMDAYSGYNQIRMNPDDEEKTAFITEAGAFCYKVMPFGLKNAGATYQRLMDKIFKEIIGKDMEVYVDDMVVKSSQAKTHFHTLERVFSILRKNRLRLNPEKCSFGVKAGKFLGFMLTERGIEANPDKCQAIINMRSPQNLKEVQQLMGKVAALSRFIPRSAKTALPIFGALKKGRFTWTNECEEAFKHLKATLSAPPILTRPTPGIPLHLYLSASEKAISSVLIQEREEEQRPVYFVSKVLQDPETRYSKMDKMSLALVTTSRRLRPYFQNFEIIVKTDLPIQQVLGKPDLAGRMVAWSVQLSEFDITFESRGKVRAQALADFLVEMTPVAEMDEEGEWFLSVDGSSNHTGSGAGVILEGPTGALLEQSLHFEFRASNNQAEYEALLAGMKLAKEVGAKRLTVKSDSKLITGQVNGDYQAKDPQLAKYCERAASTASSFDKFTLLHVPREQNERADLLAKLASTQKRGQQKTVIHEKLDFPAIEQPEVLNIDNKMTWMTPIFDYLQGGGPNDPKGMPKIAKEAAKYTILGQQLYRRGFSFPLLKCLDEVDSPYVLKEVHEGICGTHIGGKALASKIARAGYYWPTLKRDCMDYVKKCDKCQKFAEGHKALPENLHHVMSPWPFFKWGVDILGPFPPAPGQVKFLIVVVDYFTKWIEAEPVATITAERIKKFYWKRIVCRFGIPAEIVSDNGTQFASKATAEFCQGLKIKQVFTSVEHPQSNGQAEAANKVILRGLRKRLEEAKGRWAEELDQVLWSYHTTPHSSTNETPFRLTFGTEAMIPVEIGEPSPRMTQFEPNRNEEELRANLDLIQEVREIAHIREYAVKTRAARRYNQRVVPRSFKRGDLVLKKVTMTTNKNKLTPPWEGPFRIINETGQGAYKLESLEKKILPRTWNTASLCMYYS</sequence>
<dbReference type="InterPro" id="IPR021109">
    <property type="entry name" value="Peptidase_aspartic_dom_sf"/>
</dbReference>
<proteinExistence type="predicted"/>
<dbReference type="CDD" id="cd01647">
    <property type="entry name" value="RT_LTR"/>
    <property type="match status" value="1"/>
</dbReference>
<comment type="caution">
    <text evidence="6">The sequence shown here is derived from an EMBL/GenBank/DDBJ whole genome shotgun (WGS) entry which is preliminary data.</text>
</comment>
<feature type="domain" description="RNase H type-1" evidence="4">
    <location>
        <begin position="1133"/>
        <end position="1262"/>
    </location>
</feature>
<feature type="compositionally biased region" description="Basic and acidic residues" evidence="2">
    <location>
        <begin position="32"/>
        <end position="66"/>
    </location>
</feature>
<feature type="region of interest" description="Disordered" evidence="2">
    <location>
        <begin position="31"/>
        <end position="68"/>
    </location>
</feature>
<dbReference type="InterPro" id="IPR041577">
    <property type="entry name" value="RT_RNaseH_2"/>
</dbReference>
<dbReference type="Pfam" id="PF03732">
    <property type="entry name" value="Retrotrans_gag"/>
    <property type="match status" value="1"/>
</dbReference>
<evidence type="ECO:0000259" key="4">
    <source>
        <dbReference type="PROSITE" id="PS50879"/>
    </source>
</evidence>
<dbReference type="InterPro" id="IPR041588">
    <property type="entry name" value="Integrase_H2C2"/>
</dbReference>
<dbReference type="SUPFAM" id="SSF53098">
    <property type="entry name" value="Ribonuclease H-like"/>
    <property type="match status" value="2"/>
</dbReference>
<evidence type="ECO:0000259" key="5">
    <source>
        <dbReference type="PROSITE" id="PS50994"/>
    </source>
</evidence>
<dbReference type="PANTHER" id="PTHR48475:SF2">
    <property type="entry name" value="RIBONUCLEASE H"/>
    <property type="match status" value="1"/>
</dbReference>
<dbReference type="InterPro" id="IPR002156">
    <property type="entry name" value="RNaseH_domain"/>
</dbReference>
<dbReference type="PANTHER" id="PTHR48475">
    <property type="entry name" value="RIBONUCLEASE H"/>
    <property type="match status" value="1"/>
</dbReference>
<dbReference type="InterPro" id="IPR001584">
    <property type="entry name" value="Integrase_cat-core"/>
</dbReference>
<dbReference type="Proteomes" id="UP000257109">
    <property type="component" value="Unassembled WGS sequence"/>
</dbReference>
<dbReference type="GO" id="GO:0004523">
    <property type="term" value="F:RNA-DNA hybrid ribonuclease activity"/>
    <property type="evidence" value="ECO:0007669"/>
    <property type="project" value="InterPro"/>
</dbReference>
<keyword evidence="7" id="KW-1185">Reference proteome</keyword>
<dbReference type="Gene3D" id="3.10.10.10">
    <property type="entry name" value="HIV Type 1 Reverse Transcriptase, subunit A, domain 1"/>
    <property type="match status" value="1"/>
</dbReference>
<dbReference type="CDD" id="cd00303">
    <property type="entry name" value="retropepsin_like"/>
    <property type="match status" value="1"/>
</dbReference>